<dbReference type="RefSeq" id="WP_037157599.1">
    <property type="nucleotide sequence ID" value="NZ_JBEAAL010000019.1"/>
</dbReference>
<protein>
    <submittedName>
        <fullName evidence="3">DUF1254 domain-containing protein</fullName>
    </submittedName>
</protein>
<evidence type="ECO:0000259" key="2">
    <source>
        <dbReference type="Pfam" id="PF06863"/>
    </source>
</evidence>
<feature type="domain" description="DUF1254" evidence="2">
    <location>
        <begin position="78"/>
        <end position="180"/>
    </location>
</feature>
<organism evidence="3 4">
    <name type="scientific">Neorhizobium phenanthreniclasticum</name>
    <dbReference type="NCBI Taxonomy" id="3157917"/>
    <lineage>
        <taxon>Bacteria</taxon>
        <taxon>Pseudomonadati</taxon>
        <taxon>Pseudomonadota</taxon>
        <taxon>Alphaproteobacteria</taxon>
        <taxon>Hyphomicrobiales</taxon>
        <taxon>Rhizobiaceae</taxon>
        <taxon>Rhizobium/Agrobacterium group</taxon>
        <taxon>Neorhizobium</taxon>
    </lineage>
</organism>
<keyword evidence="1" id="KW-1133">Transmembrane helix</keyword>
<keyword evidence="1" id="KW-0472">Membrane</keyword>
<dbReference type="Pfam" id="PF06863">
    <property type="entry name" value="DUF1254"/>
    <property type="match status" value="1"/>
</dbReference>
<dbReference type="PIRSF" id="PIRSF010244">
    <property type="entry name" value="UCP010244_imp"/>
    <property type="match status" value="1"/>
</dbReference>
<keyword evidence="1" id="KW-0812">Transmembrane</keyword>
<dbReference type="Proteomes" id="UP001496627">
    <property type="component" value="Unassembled WGS sequence"/>
</dbReference>
<evidence type="ECO:0000256" key="1">
    <source>
        <dbReference type="SAM" id="Phobius"/>
    </source>
</evidence>
<proteinExistence type="predicted"/>
<evidence type="ECO:0000313" key="3">
    <source>
        <dbReference type="EMBL" id="MEQ1407593.1"/>
    </source>
</evidence>
<evidence type="ECO:0000313" key="4">
    <source>
        <dbReference type="Proteomes" id="UP001496627"/>
    </source>
</evidence>
<name>A0ABV0M6U3_9HYPH</name>
<accession>A0ABV0M6U3</accession>
<comment type="caution">
    <text evidence="3">The sequence shown here is derived from an EMBL/GenBank/DDBJ whole genome shotgun (WGS) entry which is preliminary data.</text>
</comment>
<keyword evidence="4" id="KW-1185">Reference proteome</keyword>
<feature type="transmembrane region" description="Helical" evidence="1">
    <location>
        <begin position="12"/>
        <end position="34"/>
    </location>
</feature>
<dbReference type="InterPro" id="IPR014456">
    <property type="entry name" value="UCP010244_IM"/>
</dbReference>
<reference evidence="3 4" key="1">
    <citation type="submission" date="2024-05" db="EMBL/GenBank/DDBJ databases">
        <title>Neorhizobium sp. Rsf11, a plant growth promoting and heavy metal resistant PAH-degrader.</title>
        <authorList>
            <person name="Golubev S.N."/>
            <person name="Muratova A.Y."/>
            <person name="Markelova M.I."/>
        </authorList>
    </citation>
    <scope>NUCLEOTIDE SEQUENCE [LARGE SCALE GENOMIC DNA]</scope>
    <source>
        <strain evidence="3 4">Rsf11</strain>
    </source>
</reference>
<dbReference type="InterPro" id="IPR010679">
    <property type="entry name" value="DUF1254"/>
</dbReference>
<sequence length="196" mass="21477">MLRPRSRFALQILFAVVTGLIGAALLHLVIVLLLPEFSERDAYTRILAEGDIHRFHRLGERPDRAGLSKDDPFVEAAVCAFDVGSGPVRLTAQNGGVPFWSLAVYDQSSNEVFSINDRTSAGGMLDVVIATPVQITTLRKSLPQAVSQSILVETQQAEGYVILRSLAPQASFADIASQFLTQATCAPFEWRSRSRF</sequence>
<gene>
    <name evidence="3" type="ORF">ABK249_21965</name>
</gene>
<dbReference type="EMBL" id="JBEAAL010000019">
    <property type="protein sequence ID" value="MEQ1407593.1"/>
    <property type="molecule type" value="Genomic_DNA"/>
</dbReference>